<dbReference type="Pfam" id="PF10495">
    <property type="entry name" value="PACT_coil_coil"/>
    <property type="match status" value="1"/>
</dbReference>
<feature type="coiled-coil region" evidence="6">
    <location>
        <begin position="1872"/>
        <end position="1903"/>
    </location>
</feature>
<dbReference type="Reactome" id="R-XTR-380259">
    <property type="pathway name" value="Loss of Nlp from mitotic centrosomes"/>
</dbReference>
<evidence type="ECO:0000256" key="1">
    <source>
        <dbReference type="ARBA" id="ARBA00004300"/>
    </source>
</evidence>
<feature type="coiled-coil region" evidence="6">
    <location>
        <begin position="3181"/>
        <end position="3264"/>
    </location>
</feature>
<evidence type="ECO:0000256" key="2">
    <source>
        <dbReference type="ARBA" id="ARBA00022490"/>
    </source>
</evidence>
<evidence type="ECO:0000256" key="3">
    <source>
        <dbReference type="ARBA" id="ARBA00022553"/>
    </source>
</evidence>
<proteinExistence type="predicted"/>
<feature type="compositionally biased region" description="Polar residues" evidence="7">
    <location>
        <begin position="3351"/>
        <end position="3365"/>
    </location>
</feature>
<organism evidence="9">
    <name type="scientific">Xenopus tropicalis</name>
    <name type="common">Western clawed frog</name>
    <name type="synonym">Silurana tropicalis</name>
    <dbReference type="NCBI Taxonomy" id="8364"/>
    <lineage>
        <taxon>Eukaryota</taxon>
        <taxon>Metazoa</taxon>
        <taxon>Chordata</taxon>
        <taxon>Craniata</taxon>
        <taxon>Vertebrata</taxon>
        <taxon>Euteleostomi</taxon>
        <taxon>Amphibia</taxon>
        <taxon>Batrachia</taxon>
        <taxon>Anura</taxon>
        <taxon>Pipoidea</taxon>
        <taxon>Pipidae</taxon>
        <taxon>Xenopodinae</taxon>
        <taxon>Xenopus</taxon>
        <taxon>Silurana</taxon>
    </lineage>
</organism>
<feature type="coiled-coil region" evidence="6">
    <location>
        <begin position="1995"/>
        <end position="2091"/>
    </location>
</feature>
<dbReference type="Bgee" id="ENSXETG00000033996">
    <property type="expression patterns" value="Expressed in 4-cell stage embryo and 14 other cell types or tissues"/>
</dbReference>
<feature type="coiled-coil region" evidence="6">
    <location>
        <begin position="213"/>
        <end position="388"/>
    </location>
</feature>
<feature type="compositionally biased region" description="Polar residues" evidence="7">
    <location>
        <begin position="4322"/>
        <end position="4336"/>
    </location>
</feature>
<feature type="coiled-coil region" evidence="6">
    <location>
        <begin position="702"/>
        <end position="729"/>
    </location>
</feature>
<feature type="coiled-coil region" evidence="6">
    <location>
        <begin position="806"/>
        <end position="991"/>
    </location>
</feature>
<dbReference type="GO" id="GO:0005813">
    <property type="term" value="C:centrosome"/>
    <property type="evidence" value="ECO:0007669"/>
    <property type="project" value="UniProtKB-SubCell"/>
</dbReference>
<dbReference type="Reactome" id="R-XTR-380320">
    <property type="pathway name" value="Recruitment of NuMA to mitotic centrosomes"/>
</dbReference>
<feature type="region of interest" description="Disordered" evidence="7">
    <location>
        <begin position="4379"/>
        <end position="4399"/>
    </location>
</feature>
<evidence type="ECO:0000313" key="10">
    <source>
        <dbReference type="Proteomes" id="UP000008143"/>
    </source>
</evidence>
<feature type="coiled-coil region" evidence="6">
    <location>
        <begin position="3088"/>
        <end position="3143"/>
    </location>
</feature>
<feature type="coiled-coil region" evidence="6">
    <location>
        <begin position="617"/>
        <end position="665"/>
    </location>
</feature>
<dbReference type="AGR" id="Xenbase:XB-GENE-6449944"/>
<dbReference type="RefSeq" id="XP_017952870.2">
    <property type="nucleotide sequence ID" value="XM_018097381.2"/>
</dbReference>
<dbReference type="Reactome" id="R-XTR-380270">
    <property type="pathway name" value="Recruitment of mitotic centrosome proteins and complexes"/>
</dbReference>
<evidence type="ECO:0000313" key="14">
    <source>
        <dbReference type="Xenbase" id="XB-GENE-6449944"/>
    </source>
</evidence>
<dbReference type="GO" id="GO:0007020">
    <property type="term" value="P:microtubule nucleation"/>
    <property type="evidence" value="ECO:0000318"/>
    <property type="project" value="GO_Central"/>
</dbReference>
<dbReference type="RefSeq" id="XP_012826336.2">
    <property type="nucleotide sequence ID" value="XM_012970882.3"/>
</dbReference>
<dbReference type="Reactome" id="R-XTR-8854518">
    <property type="pathway name" value="AURKA Activation by TPX2"/>
</dbReference>
<dbReference type="OrthoDB" id="2020852at2759"/>
<feature type="coiled-coil region" evidence="6">
    <location>
        <begin position="3665"/>
        <end position="3742"/>
    </location>
</feature>
<evidence type="ECO:0000256" key="7">
    <source>
        <dbReference type="SAM" id="MobiDB-lite"/>
    </source>
</evidence>
<feature type="coiled-coil region" evidence="6">
    <location>
        <begin position="2954"/>
        <end position="3027"/>
    </location>
</feature>
<evidence type="ECO:0000256" key="5">
    <source>
        <dbReference type="ARBA" id="ARBA00023212"/>
    </source>
</evidence>
<evidence type="ECO:0000256" key="6">
    <source>
        <dbReference type="SAM" id="Coils"/>
    </source>
</evidence>
<reference evidence="9" key="2">
    <citation type="submission" date="2021-03" db="UniProtKB">
        <authorList>
            <consortium name="Ensembl"/>
        </authorList>
    </citation>
    <scope>IDENTIFICATION</scope>
</reference>
<evidence type="ECO:0000313" key="9">
    <source>
        <dbReference type="Ensembl" id="ENSXETP00000112876"/>
    </source>
</evidence>
<feature type="coiled-coil region" evidence="6">
    <location>
        <begin position="2732"/>
        <end position="2899"/>
    </location>
</feature>
<comment type="subcellular location">
    <subcellularLocation>
        <location evidence="1">Cytoplasm</location>
        <location evidence="1">Cytoskeleton</location>
        <location evidence="1">Microtubule organizing center</location>
        <location evidence="1">Centrosome</location>
    </subcellularLocation>
</comment>
<keyword evidence="4 6" id="KW-0175">Coiled coil</keyword>
<keyword evidence="2" id="KW-0963">Cytoplasm</keyword>
<evidence type="ECO:0000256" key="4">
    <source>
        <dbReference type="ARBA" id="ARBA00023054"/>
    </source>
</evidence>
<evidence type="ECO:0000313" key="11">
    <source>
        <dbReference type="RefSeq" id="XP_004917946.2"/>
    </source>
</evidence>
<feature type="coiled-coil region" evidence="6">
    <location>
        <begin position="560"/>
        <end position="587"/>
    </location>
</feature>
<feature type="coiled-coil region" evidence="6">
    <location>
        <begin position="3559"/>
        <end position="3590"/>
    </location>
</feature>
<feature type="domain" description="Pericentrin/AKAP-450 centrosomal targeting" evidence="8">
    <location>
        <begin position="4187"/>
        <end position="4268"/>
    </location>
</feature>
<feature type="region of interest" description="Disordered" evidence="7">
    <location>
        <begin position="3351"/>
        <end position="3375"/>
    </location>
</feature>
<feature type="coiled-coil region" evidence="6">
    <location>
        <begin position="1625"/>
        <end position="1791"/>
    </location>
</feature>
<feature type="coiled-coil region" evidence="6">
    <location>
        <begin position="4086"/>
        <end position="4169"/>
    </location>
</feature>
<keyword evidence="10" id="KW-1185">Reference proteome</keyword>
<dbReference type="RefSeq" id="XP_004917946.2">
    <property type="nucleotide sequence ID" value="XM_004917889.4"/>
</dbReference>
<protein>
    <submittedName>
        <fullName evidence="9 11 12">Pericentrin</fullName>
    </submittedName>
</protein>
<feature type="compositionally biased region" description="Polar residues" evidence="7">
    <location>
        <begin position="764"/>
        <end position="776"/>
    </location>
</feature>
<dbReference type="PANTHER" id="PTHR44981">
    <property type="entry name" value="PERICENTRIN-LIKE PROTEIN, ISOFORM F"/>
    <property type="match status" value="1"/>
</dbReference>
<dbReference type="Ensembl" id="ENSXETT00000117554">
    <property type="protein sequence ID" value="ENSXETP00000112876"/>
    <property type="gene ID" value="ENSXETG00000033996"/>
</dbReference>
<keyword evidence="5" id="KW-0206">Cytoskeleton</keyword>
<dbReference type="Reactome" id="R-XTR-9646399">
    <property type="pathway name" value="Aggrephagy"/>
</dbReference>
<dbReference type="PANTHER" id="PTHR44981:SF3">
    <property type="entry name" value="PERICENTRIN"/>
    <property type="match status" value="1"/>
</dbReference>
<dbReference type="InterPro" id="IPR028745">
    <property type="entry name" value="AKAP9/Pericentrin"/>
</dbReference>
<feature type="region of interest" description="Disordered" evidence="7">
    <location>
        <begin position="743"/>
        <end position="776"/>
    </location>
</feature>
<dbReference type="OMA" id="WESERRA"/>
<dbReference type="Xenbase" id="XB-GENE-6449944">
    <property type="gene designation" value="pcnt"/>
</dbReference>
<dbReference type="Reactome" id="R-XTR-2565942">
    <property type="pathway name" value="Regulation of PLK1 Activity at G2/M Transition"/>
</dbReference>
<accession>A0A803JXX4</accession>
<feature type="coiled-coil region" evidence="6">
    <location>
        <begin position="1113"/>
        <end position="1180"/>
    </location>
</feature>
<reference evidence="9" key="1">
    <citation type="journal article" date="2010" name="Science">
        <title>The genome of the Western clawed frog Xenopus tropicalis.</title>
        <authorList>
            <person name="Hellsten U."/>
            <person name="Harland R.M."/>
            <person name="Gilchrist M.J."/>
            <person name="Hendrix D."/>
            <person name="Jurka J."/>
            <person name="Kapitonov V."/>
            <person name="Ovcharenko I."/>
            <person name="Putnam N.H."/>
            <person name="Shu S."/>
            <person name="Taher L."/>
            <person name="Blitz I.L."/>
            <person name="Blumberg B."/>
            <person name="Dichmann D.S."/>
            <person name="Dubchak I."/>
            <person name="Amaya E."/>
            <person name="Detter J.C."/>
            <person name="Fletcher R."/>
            <person name="Gerhard D.S."/>
            <person name="Goodstein D."/>
            <person name="Graves T."/>
            <person name="Grigoriev I.V."/>
            <person name="Grimwood J."/>
            <person name="Kawashima T."/>
            <person name="Lindquist E."/>
            <person name="Lucas S.M."/>
            <person name="Mead P.E."/>
            <person name="Mitros T."/>
            <person name="Ogino H."/>
            <person name="Ohta Y."/>
            <person name="Poliakov A.V."/>
            <person name="Pollet N."/>
            <person name="Robert J."/>
            <person name="Salamov A."/>
            <person name="Sater A.K."/>
            <person name="Schmutz J."/>
            <person name="Terry A."/>
            <person name="Vize P.D."/>
            <person name="Warren W.C."/>
            <person name="Wells D."/>
            <person name="Wills A."/>
            <person name="Wilson R.K."/>
            <person name="Zimmerman L.B."/>
            <person name="Zorn A.M."/>
            <person name="Grainger R."/>
            <person name="Grammer T."/>
            <person name="Khokha M.K."/>
            <person name="Richardson P.M."/>
            <person name="Rokhsar D.S."/>
        </authorList>
    </citation>
    <scope>NUCLEOTIDE SEQUENCE [LARGE SCALE GENOMIC DNA]</scope>
    <source>
        <strain evidence="9">Nigerian</strain>
    </source>
</reference>
<feature type="coiled-coil region" evidence="6">
    <location>
        <begin position="2133"/>
        <end position="2238"/>
    </location>
</feature>
<dbReference type="GO" id="GO:0007052">
    <property type="term" value="P:mitotic spindle organization"/>
    <property type="evidence" value="ECO:0000318"/>
    <property type="project" value="GO_Central"/>
</dbReference>
<dbReference type="GO" id="GO:0005737">
    <property type="term" value="C:cytoplasm"/>
    <property type="evidence" value="ECO:0007669"/>
    <property type="project" value="UniProtKB-ARBA"/>
</dbReference>
<feature type="region of interest" description="Disordered" evidence="7">
    <location>
        <begin position="4315"/>
        <end position="4367"/>
    </location>
</feature>
<feature type="coiled-coil region" evidence="6">
    <location>
        <begin position="3768"/>
        <end position="3795"/>
    </location>
</feature>
<dbReference type="GeneTree" id="ENSGT00730000110871"/>
<evidence type="ECO:0000313" key="13">
    <source>
        <dbReference type="RefSeq" id="XP_017952870.2"/>
    </source>
</evidence>
<feature type="coiled-coil region" evidence="6">
    <location>
        <begin position="119"/>
        <end position="185"/>
    </location>
</feature>
<feature type="coiled-coil region" evidence="6">
    <location>
        <begin position="2484"/>
        <end position="2698"/>
    </location>
</feature>
<keyword evidence="3" id="KW-0597">Phosphoprotein</keyword>
<reference evidence="11 12" key="3">
    <citation type="submission" date="2025-04" db="UniProtKB">
        <authorList>
            <consortium name="RefSeq"/>
        </authorList>
    </citation>
    <scope>IDENTIFICATION</scope>
    <source>
        <strain evidence="11 12">Nigerian</strain>
        <tissue evidence="11 12">Liver and blood</tissue>
    </source>
</reference>
<sequence length="4399" mass="511910">MSLECSSLNLSDYHGMSDVEEGDHMNHEVFDLYEEDGTEPENKSQLQKQVLQTANHDCNDMTQLSCNLQQELQGSQQMLQDAEPLPNQIHTMEGPLHDATDVLRNNTDLGLFDNRACDLEKELENFKKATKDKENQIAKLENQMQEKEKKLEILQEKLEISEKSVSVLEQELSESNVEVVKLKHKLSGYMQPVEESSITTSNQEIAITGEDSIQSLTSVIADLRQKLEHSERDLSKKLQDQMVEFEREKGCWEHKHNDIVTNLTIQLQHMEEQAREAAAQDKQEKERLNEELRILKDKLRLEAEHNQVLKIQHDKDIQLYLTKLQNLEREQEEMNEKLANASCVELEKESTDISDKYEVSKHALRHELEDLKKNLNRVKARKEHENYETVLHNIEDHDRALSPLSDTLDCMDKYLVPSTSIESDSQEHAHFELDSDFVLEQSLSSTTEVNVNLLSSPMAITNVLAGGASLGTSLDPEYFAVYLSGNLRSPAPYNEFSTMCDESLLQKCAVLVEQLNDREQQLQECSSALEEALVKWSEVTNELAAAKLELEIEKSKGGDLKKHELIVEELQSERDALRKKIVALETKSNVQDQNKCGDKFCHESEILKNPLPSEDTLMQLLEEKKSLQRKLSSIEQELGKAIELCNELKIDNAKLNQTLQDVQKSRECDLQEFDNKLNAKGVEQQLLCQAIKEKEAEFHERERSLQEEVSVLKQLKAELENRLQAEIHQQTFSLPCVSHKDELPHVHSDMSTNPQLRNNPVEGTESTDLSKTQQASLQRQSEHHMEMEALRLSLTNMHTAHLELCQANLQREKENALVQLREHLNDKRSQEVAILQGRHQFEVEKLKSQHLDAMENLVVQHSQKLEMLQKEIMQLKEAQSQEIFHLQEQYEKKIDGLKEEYSQELVEQKKKLEEMHQQDLADIKNTILNEMSLQHEEDMENLKMQLHNERAQCEELTVQSQNEVSILQSELQKLKEEMRKLLEDRAVEKVEKSEPNLEKQSHDQFLLEHPNRELGISTDDRNNIQFHKQEGGYYDTRSSVEVQLLWSQLDGNRASRQELIELKEQLLARSAQVEEIGRLKQDFEQQRLQIKVEHEKEMDELRIYFEQKSRMTEESYREELEMLLQRLREIKDEDREELTQQSSSILALDVPTENEQSHLLQQLTDELLQHKEELSYLKLQSDEKHKRDLENLHASLSLQYISEMQALQKKHSLELEHLKARLSEEHLREMKKLGAQTLCDNSHLVGTKEADNMQCFEDDYQAWLCLLPQNHCATKLENLMEQSDGGQQFVLEQEDKLQCVLMEKNDQICQTEPHLESEDMSDSTPNTCNSENDTSLQNGNACPFHETLYSKELLLLKGQHDKELESLREQMSIDVAKIKKNIQADYDCALKEAQNRFKQDLWENPDELQNLWRDFQEKLQCGSGDHISISTIGSWGQHKELLGNGMSDMQQHENKLIVDVSDQKYNFKLEFSADLLHNEPKEKLICLLSELQKQYVELSAHVAELQLQHEEKLNKTDVSDHEQEFSKHLSEVKQKHEVELSNVVSKLQQLPKEESLMSELQMQNELELHRQVFELQLENNKELFPPVSELQQQHEEVIKNSVSELQQQHEIELNNRVSELQQQHKTELNNCMSELQQEHEEVIKNRVSELQQQHEMELNNRASEMQQQHKTELTNRMSELQQEHEKVIKNCVSELQQQHEMELNNRVSELQQLHEEVLKNRVSELQQQHEMELNNRVSGLQQLHEEVLKNRVSELQQQHEIELNNHVSDLQREHKEELKNLQRQHEEELDHRVSELQQIHKEELSNRVSELLQGYKEELSKNVSDLQREHKEELKNKQRQYVEELDHRVFELQQQHEEELDHRVSELQQEDKINSMSDLRKHEEELKALASEHKTQIEQLETTHMTNMDTLESSYLAEIHKIREEHSQALSDLEMCLADRLQEKEREMLEKLANAEMHWRDQHQQELHLLRELLGKELAAVHMDKFQAMSRELEAAHLEEMNEKLDHQRHVLEQEKIHAFDALQEELQKIEQQHQIALQELREFHDAEVKKRSLEETGKLQLEIRKLKEEIQKLEILTTELTSERQALSAELQLKAEQQLQIQEEIELLKCQSEMLLEQQITQLKEEFEVERQVALEKKEEQVTKEVEKMQSAHQMEMDHMTDKLQEKSKLVSQLQEKILSLTKKMEKSHSQLEELVQRRERENQEGDNLVAMLQADVSTAQQEKAKLQESCQQLLKLFSDVLKSTLSTEDLICKKIGLCLDSSLPHQENVDRSQTWGTFSLLKCGELLERNEKNRVSPDCETMTEQSLMSSDEGYEVSEYLCDSMLGSLEVGLENEEKILLMSQRLRTAVEQLLEMVAGSTTQLELAHEMQQKIQEEFRSSNLEMAQIVIQSQEMKKQLALEIEAKNQLQVELHKAQGLIEGYAAEKETLEKTLSGKENAERLLVVELEKSREQLKVLCQEPSLLGEEKEVLLKLQEVLSGSVKNVEAELLKETERLAQEKLELHCQAKKDRSNLLSQMKVLEMELEEQMSRNQELLRKTNDMSDLQQQIQSLEKQLKNQRHFMDEQAVEREHERDEFQQEIQKLEEQLKLSLKNLGDSRAYGLLDWRIQIENLEAQVKEKSDDCNLLLQGRDHLEQQITERNEEIDKMLIRIQELEQAALINADAAKKCTQLEEELQKLHKAQKEILQDKDALQKQQYNNALQISALQSKLDEARHKVPLAGESENLLLKEQLQAEREALLIKEKEAESLAEQLEQFREDLMNKTEEVLQLNMQLEVQRKQNTLVACDYQEEVLQLKKDISSLKVQRDQERANSSIELPQALLQEKNQEIDHLNEQILQLQQELEKFPAHSQSSEVDELRSLVEHLRSDLERLRKDKEEEVEQLHEVIEKLQQELAQLGPNRHEVSDSQESLDQLGLGEVENLKSELRKGARKLHNESLTELDHLSIGREDVQNLEEELIMYKGEVESLQQSLEESQAQHLAEIEVLDQNLHNLQESTRQKVQELNSLQLQQASLQEEHELLRTVLSQRDSEVAILSSQVHKMQDSLRENKAFLTEKDLLIQTLQEQRAADVAALEEQLAQKCVSHELAVSELQELHTNSEALKEQEEKHKEEIDHLNQLLKTWEGKAKALTEEIQTMKLQETEKNQLISRCESDQVLVSLKEQLSTAKEMLIGKETELHNTHDLLSSMKSELEELRTECELRETKAQQAIQQFKRRDACVAELQSHSQNLGAQVQKLQKTLESQEVTIASMSEELQKQNVEGRYNIASDLRAYTKPRSFTESLTDLSDWDSPDMVRKQEEHMHSMRVFTPFSELSIAYSTDRDPIPSKSSEYQKQTIQYDLLGSRTPSLSGSNFSAQRTSPVGDTEHTMVESETEDQVYNEGYETSLKPEMRQGSLAGLKMDYLTKRGTSKNLQSMLQMIHEESCKILALSQRPVDQIPSDPTVADTWLQDKQTLQDAMEKLSKALTEAALKQEKDSSDVALDWRKELLQNVQSLLESEREYLRLELQSCLGNHGSMDAGSMSERLEHLLKEQEEQKHLVMAHLLASDRSSLLSEIQDLRSQLRMAHLQNQEKLQQLQEALTNTEEKGSIRDHQLRRQVELLEYKLQQEASIVADLNASLSREKERASEQHKLLLVEQGSVNQLRTQQEEWQLEQEKLVKTQKELQMDISTLREQLESKAQALSVYIEKLHTHQELESKRLEEEKILQQQSQEHYEKTLQELSKSLEELQVQNNNLSAALQHEQTCCSNIKKDLQIEQSRFEALLALEQNKLSETQQELAKERQQSQKLSSTLTLERNMLDQLRQQHSMELSRKDQEKLQEHNTVLTLKSQLEEERSRAKDLAAMMEKTQQQAIHAKRQLEAEVQASREETQNVRETSIKLRAMLDSLQSQKQQLDNTLEHLRIRESNLQKERDQYQAQIFIYQEEERCWMKQKEKDRKSEEQTEAKRALEEEREKRILSLQQQHERDQHRIQELQHMLAELEEQERAIASRKLQFQKESFSPAKIFSDISTVYSKGLEKVWQQLFQMVLQVKEWVNKNNERKLSSHPDDEAVISMLNTLSELKTELKRGCGKPLGQVSHSLMDVLQSENEELTKSVTALTKDKMELKSQLAQLKRLQQPSEKQVRSTSASESVLEAERAAWHRERRHLQIALKEAESELAKMTLENHPVPDVPISKMQRLHRKYLRAESFRKALVYQKKYLLLLLGGFQACEKATLSLIARMGVYPSPSDLQIPITQKPALTKFRSAVRAVIAISRLKFLVRKWHKINKKAGVEDPVVQIPAAFKQGPLTRTDILHQQNIGGVLLNSPPTKDVPLSSLRPSPISTSVQSPKTTHWIHNRISHSPALTPEQPQNTSHDPERSISEYIRHLELVQQRLGGLQNGTSPELSRNKYVRK</sequence>
<feature type="compositionally biased region" description="Polar residues" evidence="7">
    <location>
        <begin position="749"/>
        <end position="758"/>
    </location>
</feature>
<evidence type="ECO:0000313" key="12">
    <source>
        <dbReference type="RefSeq" id="XP_012826336.2"/>
    </source>
</evidence>
<gene>
    <name evidence="9 11 12 13 14" type="primary">pcnt</name>
</gene>
<dbReference type="Proteomes" id="UP000008143">
    <property type="component" value="Chromosome 9"/>
</dbReference>
<feature type="coiled-coil region" evidence="6">
    <location>
        <begin position="3832"/>
        <end position="4002"/>
    </location>
</feature>
<dbReference type="Reactome" id="R-XTR-5620912">
    <property type="pathway name" value="Anchoring of the basal body to the plasma membrane"/>
</dbReference>
<dbReference type="CTD" id="5116"/>
<feature type="coiled-coil region" evidence="6">
    <location>
        <begin position="2407"/>
        <end position="2441"/>
    </location>
</feature>
<evidence type="ECO:0000259" key="8">
    <source>
        <dbReference type="Pfam" id="PF10495"/>
    </source>
</evidence>
<dbReference type="InterPro" id="IPR019528">
    <property type="entry name" value="PACT_domain"/>
</dbReference>
<name>A0A803JXX4_XENTR</name>
<dbReference type="GO" id="GO:0007165">
    <property type="term" value="P:signal transduction"/>
    <property type="evidence" value="ECO:0007669"/>
    <property type="project" value="InterPro"/>
</dbReference>
<dbReference type="GeneID" id="100486558"/>
<dbReference type="GO" id="GO:0060090">
    <property type="term" value="F:molecular adaptor activity"/>
    <property type="evidence" value="ECO:0007669"/>
    <property type="project" value="InterPro"/>
</dbReference>
<feature type="coiled-coil region" evidence="6">
    <location>
        <begin position="3448"/>
        <end position="3478"/>
    </location>
</feature>